<protein>
    <submittedName>
        <fullName evidence="1">Uncharacterized protein</fullName>
    </submittedName>
</protein>
<dbReference type="AlphaFoldDB" id="A0ABD1CTX7"/>
<name>A0ABD1CTX7_CULPP</name>
<evidence type="ECO:0000313" key="2">
    <source>
        <dbReference type="Proteomes" id="UP001562425"/>
    </source>
</evidence>
<gene>
    <name evidence="1" type="ORF">pipiens_014634</name>
</gene>
<reference evidence="1 2" key="1">
    <citation type="submission" date="2024-05" db="EMBL/GenBank/DDBJ databases">
        <title>Culex pipiens pipiens assembly and annotation.</title>
        <authorList>
            <person name="Alout H."/>
            <person name="Durand T."/>
        </authorList>
    </citation>
    <scope>NUCLEOTIDE SEQUENCE [LARGE SCALE GENOMIC DNA]</scope>
    <source>
        <strain evidence="1">HA-2024</strain>
        <tissue evidence="1">Whole body</tissue>
    </source>
</reference>
<comment type="caution">
    <text evidence="1">The sequence shown here is derived from an EMBL/GenBank/DDBJ whole genome shotgun (WGS) entry which is preliminary data.</text>
</comment>
<dbReference type="EMBL" id="JBEHCU010009475">
    <property type="protein sequence ID" value="KAL1379823.1"/>
    <property type="molecule type" value="Genomic_DNA"/>
</dbReference>
<organism evidence="1 2">
    <name type="scientific">Culex pipiens pipiens</name>
    <name type="common">Northern house mosquito</name>
    <dbReference type="NCBI Taxonomy" id="38569"/>
    <lineage>
        <taxon>Eukaryota</taxon>
        <taxon>Metazoa</taxon>
        <taxon>Ecdysozoa</taxon>
        <taxon>Arthropoda</taxon>
        <taxon>Hexapoda</taxon>
        <taxon>Insecta</taxon>
        <taxon>Pterygota</taxon>
        <taxon>Neoptera</taxon>
        <taxon>Endopterygota</taxon>
        <taxon>Diptera</taxon>
        <taxon>Nematocera</taxon>
        <taxon>Culicoidea</taxon>
        <taxon>Culicidae</taxon>
        <taxon>Culicinae</taxon>
        <taxon>Culicini</taxon>
        <taxon>Culex</taxon>
        <taxon>Culex</taxon>
    </lineage>
</organism>
<proteinExistence type="predicted"/>
<accession>A0ABD1CTX7</accession>
<sequence>MVLPSSSPVIALTKVHRGCNHNFDPLMQKLLDQIQKALRDNFKETLRAKRTGNPEFPSWPIVNFYGLRMFNDKLDKMMHYCNSVKFRSNSIIRTQM</sequence>
<dbReference type="Proteomes" id="UP001562425">
    <property type="component" value="Unassembled WGS sequence"/>
</dbReference>
<keyword evidence="2" id="KW-1185">Reference proteome</keyword>
<evidence type="ECO:0000313" key="1">
    <source>
        <dbReference type="EMBL" id="KAL1379823.1"/>
    </source>
</evidence>